<dbReference type="Proteomes" id="UP000735592">
    <property type="component" value="Unassembled WGS sequence"/>
</dbReference>
<evidence type="ECO:0000256" key="1">
    <source>
        <dbReference type="SAM" id="Coils"/>
    </source>
</evidence>
<reference evidence="3 4" key="1">
    <citation type="submission" date="2019-11" db="EMBL/GenBank/DDBJ databases">
        <title>Type strains purchased from KCTC, JCM and DSMZ.</title>
        <authorList>
            <person name="Lu H."/>
        </authorList>
    </citation>
    <scope>NUCLEOTIDE SEQUENCE [LARGE SCALE GENOMIC DNA]</scope>
    <source>
        <strain evidence="3 4">DSM 103461</strain>
    </source>
</reference>
<dbReference type="EMBL" id="WNKW01000007">
    <property type="protein sequence ID" value="MTW35100.1"/>
    <property type="molecule type" value="Genomic_DNA"/>
</dbReference>
<organism evidence="3 4">
    <name type="scientific">Pseudoduganella danionis</name>
    <dbReference type="NCBI Taxonomy" id="1890295"/>
    <lineage>
        <taxon>Bacteria</taxon>
        <taxon>Pseudomonadati</taxon>
        <taxon>Pseudomonadota</taxon>
        <taxon>Betaproteobacteria</taxon>
        <taxon>Burkholderiales</taxon>
        <taxon>Oxalobacteraceae</taxon>
        <taxon>Telluria group</taxon>
        <taxon>Pseudoduganella</taxon>
    </lineage>
</organism>
<evidence type="ECO:0000313" key="3">
    <source>
        <dbReference type="EMBL" id="MTW35100.1"/>
    </source>
</evidence>
<feature type="region of interest" description="Disordered" evidence="2">
    <location>
        <begin position="2095"/>
        <end position="2117"/>
    </location>
</feature>
<sequence>MPLTNLEAAFRRAISMPGENQSRLFLSKGNPALPGPADLLVLLAHQNELSLENPLILTESNKLKVSGRGQILGAENCLIEFAFDASDTEVALRITIDLPDDWTLNHGFPSLPRSYLGAFALKQPQVILATSTDDNALHTEIRCDLPAMGLANVRISVARLSPVYTLHWQAATDWMLDGLPEACLQRPTIRIIQDRRGNASGMCSGTLAVTVTGDYAGTFALPMEVTLPTLGGAIRLAQAADSVTPLPDVRQLAALLGGTALASVIPQRIAELSSGFSLSRAELHYIPRNQRVERLALGVTSAHRWNIAERTTEQGTETLLGIHSLSFELEAEQRGQGWSVGGTLGGILQLGEQDIAVRLNKPVASTLWHLVLADSSATNGGTGPIVLPGLDDLLRMAGGNDIAAALPSGFNAAVGRLSLSDLEVVIDPGAGGAAARLPTIDALSFSVNWQHQWDIIPGWFSAQDAYLSWTVTDPLNQRAVRSFECQLDARFSIAGVPLRFVVQLPEKKFRAELYPGQTPLCLHSLATHFLGDANGLADVLPDIRFPRASIAFDLAGQAFSLQAEAYGRFTIIEQWFSIDAVTIDLQLEHLKDAPQRRVRGQLAARFNLLDDISLDVRAALGPAASHAANQTEWAPLTFLGTIPKIRIAILLARLLPASASLPPELEGLGAVEFVDLSLSVTPASGAFRIAGTMQNLQLALPLGAGQLCIKQLVFEFDRNTSGQLQCKLSLDGSATLLDIAGLDAFHFALDYNEQQQALVLSGQVDARLMGQPVSLQAGYRQHAGQRSLELRADFPQPWTLADIPGVVSLSLGQLALSLATDGQQQTWRVSANACDFQLVDVIRIRNGNLSLFSAAGQTGLSFTATAAEITLDLPATNGAAPGLKLAFQEIRLLRLADSTSNTQAADGLLPGWNFLADVGLSFSAMPGPLDRFLTQQLQARCRVNRDGVKLEASRLTQPVVLRIPVLGEGADALDVGTGILDVENIAITLGKAPALSAELCVGLPSKLNRIFGDRTGSQEAACRVFRTYDPAAADRGLIRARLSIHQDGITLAMLNSPFAGFDVQNGKIRLDLGEFGLVVIDLPTLSLGGKGGFSASGGFAIDRERGLRLPLTPLRALFSVLAQAVRPHDSQTADILSKIGAAIPRGIPIKTFSLFQQNPQTGLKDFSIEMLEQMIAENGGTLDGGRLPDAIRMPLNALGDQLERLPERFKDYLEISIPQAARFSLTLQAAGGVEFAVSTEGDPIRLLLPGFPMLIGVELRKLSFGAVAGGQLLLLAGSLRLDLFDVPTLAATLLLPFEQMQNVLPKAARLRRTAILDDFTMLIIPAGPVPIPVPLFFDKLGLEIVSVEGTEIVSSFSLPRPEFDAQEMLAILSNTLKYFRTPDFYFPLDQLPQHMNIVFTVGPNYLRLPKFLDAYDDAAWPQGAVTGGTVLGTQQALEPVNTLKLIWSLLNTIKRASPHDLIQAIPLKYRVGSKQAALFGFLNTRLDWALTTPEEFVSTAIPTLQLNRDEDVQEILAYLPADSSLGYATLPGWIDPCTDAAAAGQLGIHLRARPRVTAATRGVVALLRGKADLAGVIELDTLVALGAVSGDGMSAGLRFKGRLAGLLDIELAGAAWVAAGQEPRGFRVFGRASASMDPALLGRSEPVLEANWELNRQEIALGGRFNLLPEGCPLQLKGCLSGRLTGVSFELHGDLLFSLGSGFRFAARLALFSGTRQLDGRSENVDEFRLQLAFMAATLALEVIRRDNSLLMRGDFTPISLGGGLVRIEAGARPAGEPAALLQIEQGQLRRFSLHGAIALLGIANSSIDIDYQAEQQTLSFALQHQIDFAGLHHALSLQAHMSSPADIAAHAHFALVLDIGAALAAAVKALTGLPCPVFSLRTGFIIDSSIVLATERAIDPEELQRQEIVRRQQAAATRQQLAEHAQQLASVLEQALLRTAAARLRAEARLNTCHDAVDALRQEIVSTEKQLLGLRQVLEQRAPATAVERAAQVAAYAAAARRLGVEVEAHYALLQNEADALLHDRTLIRMAIETAELDWDRCEAGGDRVQARQLRDTVGKLRREEQLITRAVIQIRDLLTRRPEAELRNAYMQAQQEEQQARADRSATGQPLSASAEQRWAVEAELLRLREATQWQLPLAADDTVHPLPAPPATGKTSFSLKVQASVWLFGIRFQLDLLFEQADLQALAGRDVMASIPQLVQSAILSNAASMIRRGFSSLAAAAGALLRFLMDPAYRRTMLESGRSAAQHFLPAEQAHTLPPATISSPVTAALPTLAASPLAVGTAGELSDDEWASIQQQAHSALDQLSAGLAADSAIDAEHIREMLLTTGWAADDIQQMLDAAASV</sequence>
<comment type="caution">
    <text evidence="3">The sequence shown here is derived from an EMBL/GenBank/DDBJ whole genome shotgun (WGS) entry which is preliminary data.</text>
</comment>
<evidence type="ECO:0000313" key="4">
    <source>
        <dbReference type="Proteomes" id="UP000735592"/>
    </source>
</evidence>
<keyword evidence="4" id="KW-1185">Reference proteome</keyword>
<proteinExistence type="predicted"/>
<feature type="coiled-coil region" evidence="1">
    <location>
        <begin position="1915"/>
        <end position="1978"/>
    </location>
</feature>
<protein>
    <submittedName>
        <fullName evidence="3">Uncharacterized protein</fullName>
    </submittedName>
</protein>
<feature type="compositionally biased region" description="Polar residues" evidence="2">
    <location>
        <begin position="2108"/>
        <end position="2117"/>
    </location>
</feature>
<gene>
    <name evidence="3" type="ORF">GM655_20050</name>
</gene>
<accession>A0ABW9STD1</accession>
<dbReference type="RefSeq" id="WP_155436446.1">
    <property type="nucleotide sequence ID" value="NZ_JBHLXK010000002.1"/>
</dbReference>
<keyword evidence="1" id="KW-0175">Coiled coil</keyword>
<evidence type="ECO:0000256" key="2">
    <source>
        <dbReference type="SAM" id="MobiDB-lite"/>
    </source>
</evidence>
<name>A0ABW9STD1_9BURK</name>